<sequence>MPATDNDHDAGTGSHRKADAWRLTISVGMYESRSNSDLLPFYVAPGHPDTTLRASLELIEDAEQQDDSATDTVELAYSSYKIRLTGKDGLQLLNAELSEEDFPDAGVHDFWLGQESLGLRQHLTVSNSPFKLELLITLLDNSIIHAETCFKVEVGKIQVLLGNVDDLTYPTPDRPVPTRNPNQDALENRKYAYTLWHNEEYRRRNNALIQTLRQQVSKELGQAYPDSAPLPLKPYSKADSQLVLQLAGNCFMTGYAEMYDNTGFRSYQDLWTYKTALAGPWKQGPMIPLYAQPLLRCSGLEHQYCVDVEAVRGLVLNWTWQTGITVSPDPNLPDAIKAALDKAYTTSGEHPRRRADTSPIFGGQRYRCPLMQLSGQQPPATELNAVGMAKLDGLSSVLNGALRLVPIDLINDGKVAQTRLDESGYSRVLMYGPVISKDSICLRLGLAHDDSEVSTLDSYCFSSMRTVTVHNHMFREGGKFYRTQLHPNVSDELKRLFSKAGITLTFPDEFEVKVDPHFQLAYKNALVKLLQRKGPLKEHLVFLLKSKENSTINIAGIQDRDKGDLYKKYRNELIAEQIKKHTMCLIFEQRLDYRNRVAQFLNIGTENADFLDPLLPEAKTDLAYKTICDNIAQMFEAQVAQEYLNQLHANDPVGASGLHIFTYNFAHNLTDSLLGVGIGIASGYAAMPQACPACNTPKPSKTYPFSLTPADQTCDCGYELRNIASITLTFPEALFSSESSGTSIQAQLAKLGLTQFAKKHPQLNDTMGETLAHELGHSLFLPHAPFPTTPPEMQPAGGAAHLHQSDDPLCIMSYTNFKAEQYRYKHFCAICTLRLRGWSGGKTLDINDDWKWIEQTAFAEQPDLLAQIREQRKKRNLVYSAPTRSGFNQTDSTP</sequence>
<organism evidence="1 2">
    <name type="scientific">Pseudoduganella danionis</name>
    <dbReference type="NCBI Taxonomy" id="1890295"/>
    <lineage>
        <taxon>Bacteria</taxon>
        <taxon>Pseudomonadati</taxon>
        <taxon>Pseudomonadota</taxon>
        <taxon>Betaproteobacteria</taxon>
        <taxon>Burkholderiales</taxon>
        <taxon>Oxalobacteraceae</taxon>
        <taxon>Telluria group</taxon>
        <taxon>Pseudoduganella</taxon>
    </lineage>
</organism>
<keyword evidence="2" id="KW-1185">Reference proteome</keyword>
<accession>A0ABW9SSG2</accession>
<protein>
    <recommendedName>
        <fullName evidence="3">Peptidase M43 pregnancy-associated plasma-A domain-containing protein</fullName>
    </recommendedName>
</protein>
<dbReference type="Proteomes" id="UP000735592">
    <property type="component" value="Unassembled WGS sequence"/>
</dbReference>
<evidence type="ECO:0000313" key="2">
    <source>
        <dbReference type="Proteomes" id="UP000735592"/>
    </source>
</evidence>
<gene>
    <name evidence="1" type="ORF">GM655_20055</name>
</gene>
<proteinExistence type="predicted"/>
<dbReference type="RefSeq" id="WP_155436447.1">
    <property type="nucleotide sequence ID" value="NZ_JBHLXK010000002.1"/>
</dbReference>
<evidence type="ECO:0000313" key="1">
    <source>
        <dbReference type="EMBL" id="MTW35101.1"/>
    </source>
</evidence>
<reference evidence="1 2" key="1">
    <citation type="submission" date="2019-11" db="EMBL/GenBank/DDBJ databases">
        <title>Type strains purchased from KCTC, JCM and DSMZ.</title>
        <authorList>
            <person name="Lu H."/>
        </authorList>
    </citation>
    <scope>NUCLEOTIDE SEQUENCE [LARGE SCALE GENOMIC DNA]</scope>
    <source>
        <strain evidence="1 2">DSM 103461</strain>
    </source>
</reference>
<comment type="caution">
    <text evidence="1">The sequence shown here is derived from an EMBL/GenBank/DDBJ whole genome shotgun (WGS) entry which is preliminary data.</text>
</comment>
<dbReference type="EMBL" id="WNKW01000007">
    <property type="protein sequence ID" value="MTW35101.1"/>
    <property type="molecule type" value="Genomic_DNA"/>
</dbReference>
<evidence type="ECO:0008006" key="3">
    <source>
        <dbReference type="Google" id="ProtNLM"/>
    </source>
</evidence>
<name>A0ABW9SSG2_9BURK</name>
<dbReference type="SUPFAM" id="SSF55486">
    <property type="entry name" value="Metalloproteases ('zincins'), catalytic domain"/>
    <property type="match status" value="1"/>
</dbReference>